<protein>
    <submittedName>
        <fullName evidence="1">Uncharacterized protein</fullName>
    </submittedName>
</protein>
<keyword evidence="2" id="KW-1185">Reference proteome</keyword>
<accession>A0ABD2YYB1</accession>
<evidence type="ECO:0000313" key="2">
    <source>
        <dbReference type="Proteomes" id="UP001630127"/>
    </source>
</evidence>
<proteinExistence type="predicted"/>
<gene>
    <name evidence="1" type="ORF">ACH5RR_024596</name>
</gene>
<comment type="caution">
    <text evidence="1">The sequence shown here is derived from an EMBL/GenBank/DDBJ whole genome shotgun (WGS) entry which is preliminary data.</text>
</comment>
<organism evidence="1 2">
    <name type="scientific">Cinchona calisaya</name>
    <dbReference type="NCBI Taxonomy" id="153742"/>
    <lineage>
        <taxon>Eukaryota</taxon>
        <taxon>Viridiplantae</taxon>
        <taxon>Streptophyta</taxon>
        <taxon>Embryophyta</taxon>
        <taxon>Tracheophyta</taxon>
        <taxon>Spermatophyta</taxon>
        <taxon>Magnoliopsida</taxon>
        <taxon>eudicotyledons</taxon>
        <taxon>Gunneridae</taxon>
        <taxon>Pentapetalae</taxon>
        <taxon>asterids</taxon>
        <taxon>lamiids</taxon>
        <taxon>Gentianales</taxon>
        <taxon>Rubiaceae</taxon>
        <taxon>Cinchonoideae</taxon>
        <taxon>Cinchoneae</taxon>
        <taxon>Cinchona</taxon>
    </lineage>
</organism>
<dbReference type="AlphaFoldDB" id="A0ABD2YYB1"/>
<sequence>MLTLRLVRRLRTATYITAAAITSMDTVNSVNVKLVSNEVVMEPIELDEPGLVKLKKERDPEKLFNLFKANAHNKVVIENRFAFEDMVSPLAGAGRFDYIENLLEQQKTLPQGRREGFVIGL</sequence>
<name>A0ABD2YYB1_9GENT</name>
<reference evidence="1 2" key="1">
    <citation type="submission" date="2024-11" db="EMBL/GenBank/DDBJ databases">
        <title>A near-complete genome assembly of Cinchona calisaya.</title>
        <authorList>
            <person name="Lian D.C."/>
            <person name="Zhao X.W."/>
            <person name="Wei L."/>
        </authorList>
    </citation>
    <scope>NUCLEOTIDE SEQUENCE [LARGE SCALE GENOMIC DNA]</scope>
    <source>
        <tissue evidence="1">Nenye</tissue>
    </source>
</reference>
<dbReference type="Proteomes" id="UP001630127">
    <property type="component" value="Unassembled WGS sequence"/>
</dbReference>
<evidence type="ECO:0000313" key="1">
    <source>
        <dbReference type="EMBL" id="KAL3511879.1"/>
    </source>
</evidence>
<dbReference type="EMBL" id="JBJUIK010000011">
    <property type="protein sequence ID" value="KAL3511879.1"/>
    <property type="molecule type" value="Genomic_DNA"/>
</dbReference>